<gene>
    <name evidence="2" type="ORF">K469DRAFT_503927</name>
</gene>
<dbReference type="EMBL" id="ML994623">
    <property type="protein sequence ID" value="KAF2188652.1"/>
    <property type="molecule type" value="Genomic_DNA"/>
</dbReference>
<dbReference type="Pfam" id="PF06985">
    <property type="entry name" value="HET"/>
    <property type="match status" value="1"/>
</dbReference>
<dbReference type="PANTHER" id="PTHR33112">
    <property type="entry name" value="DOMAIN PROTEIN, PUTATIVE-RELATED"/>
    <property type="match status" value="1"/>
</dbReference>
<evidence type="ECO:0000313" key="3">
    <source>
        <dbReference type="Proteomes" id="UP000800200"/>
    </source>
</evidence>
<feature type="domain" description="Heterokaryon incompatibility" evidence="1">
    <location>
        <begin position="10"/>
        <end position="88"/>
    </location>
</feature>
<dbReference type="Proteomes" id="UP000800200">
    <property type="component" value="Unassembled WGS sequence"/>
</dbReference>
<evidence type="ECO:0000313" key="2">
    <source>
        <dbReference type="EMBL" id="KAF2188652.1"/>
    </source>
</evidence>
<name>A0A6A6ECY1_9PEZI</name>
<organism evidence="2 3">
    <name type="scientific">Zopfia rhizophila CBS 207.26</name>
    <dbReference type="NCBI Taxonomy" id="1314779"/>
    <lineage>
        <taxon>Eukaryota</taxon>
        <taxon>Fungi</taxon>
        <taxon>Dikarya</taxon>
        <taxon>Ascomycota</taxon>
        <taxon>Pezizomycotina</taxon>
        <taxon>Dothideomycetes</taxon>
        <taxon>Dothideomycetes incertae sedis</taxon>
        <taxon>Zopfiaceae</taxon>
        <taxon>Zopfia</taxon>
    </lineage>
</organism>
<protein>
    <recommendedName>
        <fullName evidence="1">Heterokaryon incompatibility domain-containing protein</fullName>
    </recommendedName>
</protein>
<evidence type="ECO:0000259" key="1">
    <source>
        <dbReference type="Pfam" id="PF06985"/>
    </source>
</evidence>
<feature type="non-terminal residue" evidence="2">
    <location>
        <position position="1"/>
    </location>
</feature>
<feature type="non-terminal residue" evidence="2">
    <location>
        <position position="88"/>
    </location>
</feature>
<reference evidence="2" key="1">
    <citation type="journal article" date="2020" name="Stud. Mycol.">
        <title>101 Dothideomycetes genomes: a test case for predicting lifestyles and emergence of pathogens.</title>
        <authorList>
            <person name="Haridas S."/>
            <person name="Albert R."/>
            <person name="Binder M."/>
            <person name="Bloem J."/>
            <person name="Labutti K."/>
            <person name="Salamov A."/>
            <person name="Andreopoulos B."/>
            <person name="Baker S."/>
            <person name="Barry K."/>
            <person name="Bills G."/>
            <person name="Bluhm B."/>
            <person name="Cannon C."/>
            <person name="Castanera R."/>
            <person name="Culley D."/>
            <person name="Daum C."/>
            <person name="Ezra D."/>
            <person name="Gonzalez J."/>
            <person name="Henrissat B."/>
            <person name="Kuo A."/>
            <person name="Liang C."/>
            <person name="Lipzen A."/>
            <person name="Lutzoni F."/>
            <person name="Magnuson J."/>
            <person name="Mondo S."/>
            <person name="Nolan M."/>
            <person name="Ohm R."/>
            <person name="Pangilinan J."/>
            <person name="Park H.-J."/>
            <person name="Ramirez L."/>
            <person name="Alfaro M."/>
            <person name="Sun H."/>
            <person name="Tritt A."/>
            <person name="Yoshinaga Y."/>
            <person name="Zwiers L.-H."/>
            <person name="Turgeon B."/>
            <person name="Goodwin S."/>
            <person name="Spatafora J."/>
            <person name="Crous P."/>
            <person name="Grigoriev I."/>
        </authorList>
    </citation>
    <scope>NUCLEOTIDE SEQUENCE</scope>
    <source>
        <strain evidence="2">CBS 207.26</strain>
    </source>
</reference>
<dbReference type="InterPro" id="IPR010730">
    <property type="entry name" value="HET"/>
</dbReference>
<sequence length="88" mass="10369">TNPDATYRCVALSHVWAFTMPHRITRENYSDHKLQVQWSNLSLPLRQAILEYIWIDSLCIIQDDLADKEKELPRMSMIYSWAEIVFAA</sequence>
<proteinExistence type="predicted"/>
<dbReference type="AlphaFoldDB" id="A0A6A6ECY1"/>
<dbReference type="PANTHER" id="PTHR33112:SF16">
    <property type="entry name" value="HETEROKARYON INCOMPATIBILITY DOMAIN-CONTAINING PROTEIN"/>
    <property type="match status" value="1"/>
</dbReference>
<keyword evidence="3" id="KW-1185">Reference proteome</keyword>
<dbReference type="OrthoDB" id="2958217at2759"/>
<accession>A0A6A6ECY1</accession>